<feature type="active site" description="For RuvC-like nuclease domain" evidence="12">
    <location>
        <position position="8"/>
    </location>
</feature>
<keyword evidence="4 12" id="KW-0255">Endonuclease</keyword>
<dbReference type="Pfam" id="PF18541">
    <property type="entry name" value="RuvC_III"/>
    <property type="match status" value="1"/>
</dbReference>
<evidence type="ECO:0000256" key="10">
    <source>
        <dbReference type="ARBA" id="ARBA00023211"/>
    </source>
</evidence>
<keyword evidence="10" id="KW-0464">Manganese</keyword>
<keyword evidence="6" id="KW-0460">Magnesium</keyword>
<evidence type="ECO:0000256" key="11">
    <source>
        <dbReference type="ARBA" id="ARBA00046380"/>
    </source>
</evidence>
<comment type="cofactor">
    <cofactor evidence="1">
        <name>Mg(2+)</name>
        <dbReference type="ChEBI" id="CHEBI:18420"/>
    </cofactor>
</comment>
<name>U4KK26_ALTPJ</name>
<keyword evidence="7 12" id="KW-0694">RNA-binding</keyword>
<feature type="active site" description="Proton acceptor for HNH nuclease domain" evidence="12">
    <location>
        <position position="594"/>
    </location>
</feature>
<dbReference type="EC" id="3.1.-.-" evidence="12"/>
<keyword evidence="9 12" id="KW-0238">DNA-binding</keyword>
<dbReference type="GO" id="GO:0003677">
    <property type="term" value="F:DNA binding"/>
    <property type="evidence" value="ECO:0007669"/>
    <property type="project" value="UniProtKB-UniRule"/>
</dbReference>
<dbReference type="HAMAP" id="MF_01480">
    <property type="entry name" value="Cas9"/>
    <property type="match status" value="1"/>
</dbReference>
<feature type="domain" description="HNH Cas9-type" evidence="13">
    <location>
        <begin position="520"/>
        <end position="684"/>
    </location>
</feature>
<dbReference type="AlphaFoldDB" id="U4KK26"/>
<accession>U4KK26</accession>
<comment type="similarity">
    <text evidence="12">Belongs to the CRISPR-associated Cas9 family.</text>
</comment>
<dbReference type="Pfam" id="PF13395">
    <property type="entry name" value="HNH_4"/>
    <property type="match status" value="1"/>
</dbReference>
<comment type="function">
    <text evidence="12">CRISPR (clustered regularly interspaced short palindromic repeat) is an adaptive immune system that provides protection against mobile genetic elements (viruses, transposable elements and conjugative plasmids). CRISPR clusters contain spacers, sequences complementary to antecedent mobile elements, and target invading nucleic acids. CRISPR clusters are transcribed and processed into CRISPR RNA (crRNA). In type II CRISPR systems correct processing of pre-crRNA requires a trans-encoded small RNA (tracrRNA), endogenous ribonuclease 3 (rnc) and this protein. The tracrRNA serves as a guide for ribonuclease 3-aided processing of pre-crRNA. Subsequently Cas9/crRNA/tracrRNA endonucleolytically cleaves linear or circular dsDNA target complementary to the spacer; Cas9 is inactive in the absence of the 2 guide RNAs (gRNA). Cas9 recognizes the protospacer adjacent motif (PAM) in the CRISPR repeat sequences to help distinguish self versus nonself, as targets within the bacterial CRISPR locus do not have PAMs. PAM recognition is also required for catalytic activity.</text>
</comment>
<dbReference type="InterPro" id="IPR041383">
    <property type="entry name" value="RuvC_III"/>
</dbReference>
<keyword evidence="8 12" id="KW-0051">Antiviral defense</keyword>
<reference evidence="14 15" key="1">
    <citation type="journal article" date="2013" name="J. Mol. Microbiol. Biotechnol.">
        <title>Analysis of the Complete Genomes of Acholeplasma brassicae , A. palmae and A. laidlawii and Their Comparison to the Obligate Parasites from ' Candidatus Phytoplasma'.</title>
        <authorList>
            <person name="Kube M."/>
            <person name="Siewert C."/>
            <person name="Migdoll A.M."/>
            <person name="Duduk B."/>
            <person name="Holz S."/>
            <person name="Rabus R."/>
            <person name="Seemuller E."/>
            <person name="Mitrovic J."/>
            <person name="Muller I."/>
            <person name="Buttner C."/>
            <person name="Reinhardt R."/>
        </authorList>
    </citation>
    <scope>NUCLEOTIDE SEQUENCE [LARGE SCALE GENOMIC DNA]</scope>
    <source>
        <strain evidence="14 15">J233</strain>
    </source>
</reference>
<keyword evidence="5 12" id="KW-0378">Hydrolase</keyword>
<evidence type="ECO:0000256" key="1">
    <source>
        <dbReference type="ARBA" id="ARBA00001946"/>
    </source>
</evidence>
<dbReference type="GO" id="GO:0046872">
    <property type="term" value="F:metal ion binding"/>
    <property type="evidence" value="ECO:0007669"/>
    <property type="project" value="UniProtKB-UniRule"/>
</dbReference>
<dbReference type="InterPro" id="IPR033114">
    <property type="entry name" value="HNH_CAS9"/>
</dbReference>
<keyword evidence="3" id="KW-0479">Metal-binding</keyword>
<dbReference type="Proteomes" id="UP000032740">
    <property type="component" value="Chromosome"/>
</dbReference>
<dbReference type="InterPro" id="IPR028629">
    <property type="entry name" value="Cas9"/>
</dbReference>
<dbReference type="GO" id="GO:0003723">
    <property type="term" value="F:RNA binding"/>
    <property type="evidence" value="ECO:0007669"/>
    <property type="project" value="UniProtKB-UniRule"/>
</dbReference>
<evidence type="ECO:0000256" key="7">
    <source>
        <dbReference type="ARBA" id="ARBA00022884"/>
    </source>
</evidence>
<dbReference type="EMBL" id="FO681347">
    <property type="protein sequence ID" value="CCV63862.1"/>
    <property type="molecule type" value="Genomic_DNA"/>
</dbReference>
<dbReference type="Gene3D" id="3.30.420.10">
    <property type="entry name" value="Ribonuclease H-like superfamily/Ribonuclease H"/>
    <property type="match status" value="2"/>
</dbReference>
<dbReference type="STRING" id="1318466.BN85402850"/>
<keyword evidence="15" id="KW-1185">Reference proteome</keyword>
<evidence type="ECO:0000256" key="12">
    <source>
        <dbReference type="HAMAP-Rule" id="MF_01480"/>
    </source>
</evidence>
<protein>
    <recommendedName>
        <fullName evidence="12">CRISPR-associated endonuclease Cas9</fullName>
        <ecNumber evidence="12">3.1.-.-</ecNumber>
    </recommendedName>
</protein>
<dbReference type="RefSeq" id="WP_026655767.1">
    <property type="nucleotide sequence ID" value="NC_022538.1"/>
</dbReference>
<comment type="caution">
    <text evidence="12">Lacks conserved residue(s) required for the propagation of feature annotation.</text>
</comment>
<evidence type="ECO:0000313" key="14">
    <source>
        <dbReference type="EMBL" id="CCV63862.1"/>
    </source>
</evidence>
<dbReference type="PROSITE" id="PS51749">
    <property type="entry name" value="HNH_CAS9"/>
    <property type="match status" value="1"/>
</dbReference>
<proteinExistence type="inferred from homology"/>
<evidence type="ECO:0000256" key="4">
    <source>
        <dbReference type="ARBA" id="ARBA00022759"/>
    </source>
</evidence>
<gene>
    <name evidence="12" type="primary">cas9</name>
    <name evidence="14" type="ORF">BN85402850</name>
</gene>
<dbReference type="KEGG" id="apal:BN85402850"/>
<evidence type="ECO:0000256" key="5">
    <source>
        <dbReference type="ARBA" id="ARBA00022801"/>
    </source>
</evidence>
<evidence type="ECO:0000256" key="9">
    <source>
        <dbReference type="ARBA" id="ARBA00023125"/>
    </source>
</evidence>
<dbReference type="InterPro" id="IPR003615">
    <property type="entry name" value="HNH_nuc"/>
</dbReference>
<dbReference type="Gene3D" id="1.10.30.50">
    <property type="match status" value="1"/>
</dbReference>
<dbReference type="InterPro" id="IPR036397">
    <property type="entry name" value="RNaseH_sf"/>
</dbReference>
<comment type="subunit">
    <text evidence="11 12">Monomer. Binds crRNA and tracrRNA.</text>
</comment>
<dbReference type="HOGENOM" id="CLU_007514_0_0_14"/>
<dbReference type="GO" id="GO:0043571">
    <property type="term" value="P:maintenance of CRISPR repeat elements"/>
    <property type="evidence" value="ECO:0007669"/>
    <property type="project" value="UniProtKB-UniRule"/>
</dbReference>
<evidence type="ECO:0000259" key="13">
    <source>
        <dbReference type="PROSITE" id="PS51749"/>
    </source>
</evidence>
<dbReference type="GO" id="GO:0051607">
    <property type="term" value="P:defense response to virus"/>
    <property type="evidence" value="ECO:0007669"/>
    <property type="project" value="UniProtKB-UniRule"/>
</dbReference>
<evidence type="ECO:0000256" key="3">
    <source>
        <dbReference type="ARBA" id="ARBA00022723"/>
    </source>
</evidence>
<dbReference type="GO" id="GO:0016787">
    <property type="term" value="F:hydrolase activity"/>
    <property type="evidence" value="ECO:0007669"/>
    <property type="project" value="UniProtKB-KW"/>
</dbReference>
<comment type="domain">
    <text evidence="12">Has 2 endonuclease domains. The discontinuous RuvC-like domain cleaves the target DNA noncomplementary to crRNA while the HNH nuclease domain cleaves the target DNA complementary to crRNA.</text>
</comment>
<evidence type="ECO:0000256" key="6">
    <source>
        <dbReference type="ARBA" id="ARBA00022842"/>
    </source>
</evidence>
<dbReference type="OrthoDB" id="9757607at2"/>
<dbReference type="SMR" id="U4KK26"/>
<dbReference type="NCBIfam" id="TIGR01865">
    <property type="entry name" value="cas_Csn1"/>
    <property type="match status" value="1"/>
</dbReference>
<evidence type="ECO:0000256" key="8">
    <source>
        <dbReference type="ARBA" id="ARBA00023118"/>
    </source>
</evidence>
<keyword evidence="2 12" id="KW-0540">Nuclease</keyword>
<evidence type="ECO:0000256" key="2">
    <source>
        <dbReference type="ARBA" id="ARBA00022722"/>
    </source>
</evidence>
<dbReference type="GO" id="GO:0004519">
    <property type="term" value="F:endonuclease activity"/>
    <property type="evidence" value="ECO:0007669"/>
    <property type="project" value="UniProtKB-UniRule"/>
</dbReference>
<evidence type="ECO:0000313" key="15">
    <source>
        <dbReference type="Proteomes" id="UP000032740"/>
    </source>
</evidence>
<organism evidence="14 15">
    <name type="scientific">Alteracholeplasma palmae (strain ATCC 49389 / J233)</name>
    <name type="common">Acholeplasma palmae</name>
    <dbReference type="NCBI Taxonomy" id="1318466"/>
    <lineage>
        <taxon>Bacteria</taxon>
        <taxon>Bacillati</taxon>
        <taxon>Mycoplasmatota</taxon>
        <taxon>Mollicutes</taxon>
        <taxon>Acholeplasmatales</taxon>
        <taxon>Acholeplasmataceae</taxon>
        <taxon>Acholeplasma</taxon>
    </lineage>
</organism>
<sequence>MKKILGLDVGVTSVGWAIIDEEGNIVKTGVRLFEEASAKNNLDRRTFRGQRRLIRRRNQRIDDMRSLLIKNLLIDNQFKVLDNPYQLREKGLKEKLNHEELATVLLHYAKRRGSSLEVVEEEGIKKETSTKSILNENAKELKEKQYVVNVQLNRLKKEGKLRGNINNFKTKDYAKEIITLLDNQNLDSELKKEIIEIIQRRRHFSEGPGNFNSPTPYGRYREVTGTLKEKIIKDIHANYRKQYLNSNFSIVFDDIEYQVFKNGRIVNKEKYDLIDLMRGKCSLYPDQPRSPKMAFSAEIFNLLNDLNNLKILNRENNKITKEEKITIINHVREKGSITVQQLLKILNAQQEEIKGFRIDKNEKPIITEFKGYKKILKVYKELDITIDSDEILDRIIEILTQTLVEEERILSLKKEKINERLIEPLSLLTGIKEYHSLSLKAIYQLNKEMLEESLNQQEIITNWGIKNDDTIKELVLDESLILSPVAKRAHREALKLVNQLIKEEGNFSKIVIETTRSKNSLDEIKEIKELQKNNENNRRQAEEIIGDRAKELVNSSNILKLRLYNEQNGKCAYTGEALSIDALLNDPNIYEIDHIIPISISFDDSYANKVLVTRSANQKKGNKTPFGYFSKADLVANSKINSWNMFKEIVLLNKNYSIRKKQNLLFEEDITKHSVVSDFINRNLVDTSYAIRSLMTTLKNYFKSNHVDTTIMTIKGKQTNYFRKTGMIAWSRKHPKRENPFRKDRNKYIHHAIDALIIAGLSNRKYITKLYNLSQEIDIETGELIEYIDASEDSKLIQYLLKVGEVQEEDVKFSWKIDSKPNRSMMNQTIYSSRILGGESLLLSKIDIYNSKKEDFIKKNY</sequence>